<reference evidence="6" key="1">
    <citation type="submission" date="2017-02" db="UniProtKB">
        <authorList>
            <consortium name="WormBaseParasite"/>
        </authorList>
    </citation>
    <scope>IDENTIFICATION</scope>
</reference>
<name>A0A0N5BIF2_STREA</name>
<dbReference type="AlphaFoldDB" id="A0A0N5BIF2"/>
<dbReference type="GO" id="GO:0003729">
    <property type="term" value="F:mRNA binding"/>
    <property type="evidence" value="ECO:0007669"/>
    <property type="project" value="TreeGrafter"/>
</dbReference>
<dbReference type="STRING" id="174720.A0A0N5BIF2"/>
<dbReference type="GO" id="GO:0006368">
    <property type="term" value="P:transcription elongation by RNA polymerase II"/>
    <property type="evidence" value="ECO:0007669"/>
    <property type="project" value="TreeGrafter"/>
</dbReference>
<comment type="similarity">
    <text evidence="1">Belongs to the SPT5 family.</text>
</comment>
<dbReference type="InterPro" id="IPR041978">
    <property type="entry name" value="KOW_Spt5_5"/>
</dbReference>
<dbReference type="WBParaSite" id="SPAL_0000573600.1">
    <property type="protein sequence ID" value="SPAL_0000573600.1"/>
    <property type="gene ID" value="SPAL_0000573600"/>
</dbReference>
<dbReference type="CDD" id="cd06085">
    <property type="entry name" value="KOW_Spt5_5"/>
    <property type="match status" value="1"/>
</dbReference>
<evidence type="ECO:0000256" key="2">
    <source>
        <dbReference type="ARBA" id="ARBA00023163"/>
    </source>
</evidence>
<protein>
    <submittedName>
        <fullName evidence="6">DRB sensitivity-inducing factor large subunit</fullName>
    </submittedName>
</protein>
<proteinExistence type="inferred from homology"/>
<dbReference type="InterPro" id="IPR041976">
    <property type="entry name" value="KOW_Spt5_3"/>
</dbReference>
<dbReference type="InterPro" id="IPR041977">
    <property type="entry name" value="KOW_Spt5_4"/>
</dbReference>
<dbReference type="GO" id="GO:0006357">
    <property type="term" value="P:regulation of transcription by RNA polymerase II"/>
    <property type="evidence" value="ECO:0007669"/>
    <property type="project" value="InterPro"/>
</dbReference>
<dbReference type="Gene3D" id="2.30.30.30">
    <property type="match status" value="2"/>
</dbReference>
<keyword evidence="5" id="KW-1185">Reference proteome</keyword>
<evidence type="ECO:0000313" key="5">
    <source>
        <dbReference type="Proteomes" id="UP000046392"/>
    </source>
</evidence>
<dbReference type="Gene3D" id="3.30.70.940">
    <property type="entry name" value="NusG, N-terminal domain"/>
    <property type="match status" value="1"/>
</dbReference>
<dbReference type="InterPro" id="IPR041973">
    <property type="entry name" value="KOW_Spt5_1"/>
</dbReference>
<dbReference type="PANTHER" id="PTHR11125">
    <property type="entry name" value="SUPPRESSOR OF TY 5"/>
    <property type="match status" value="1"/>
</dbReference>
<dbReference type="Proteomes" id="UP000046392">
    <property type="component" value="Unplaced"/>
</dbReference>
<evidence type="ECO:0000259" key="4">
    <source>
        <dbReference type="SMART" id="SM00739"/>
    </source>
</evidence>
<accession>A0A0N5BIF2</accession>
<feature type="region of interest" description="Disordered" evidence="3">
    <location>
        <begin position="85"/>
        <end position="107"/>
    </location>
</feature>
<dbReference type="InterPro" id="IPR008991">
    <property type="entry name" value="Translation_prot_SH3-like_sf"/>
</dbReference>
<dbReference type="PANTHER" id="PTHR11125:SF7">
    <property type="entry name" value="TRANSCRIPTION ELONGATION FACTOR SPT5"/>
    <property type="match status" value="1"/>
</dbReference>
<dbReference type="InterPro" id="IPR005100">
    <property type="entry name" value="NGN-domain"/>
</dbReference>
<dbReference type="InterPro" id="IPR036735">
    <property type="entry name" value="NGN_dom_sf"/>
</dbReference>
<keyword evidence="2" id="KW-0804">Transcription</keyword>
<dbReference type="InterPro" id="IPR057936">
    <property type="entry name" value="KOWx_Spt5"/>
</dbReference>
<dbReference type="CDD" id="cd06081">
    <property type="entry name" value="KOW_Spt5_1"/>
    <property type="match status" value="1"/>
</dbReference>
<dbReference type="InterPro" id="IPR014722">
    <property type="entry name" value="Rib_uL2_dom2"/>
</dbReference>
<evidence type="ECO:0000256" key="3">
    <source>
        <dbReference type="SAM" id="MobiDB-lite"/>
    </source>
</evidence>
<feature type="compositionally biased region" description="Acidic residues" evidence="3">
    <location>
        <begin position="85"/>
        <end position="105"/>
    </location>
</feature>
<dbReference type="Pfam" id="PF23290">
    <property type="entry name" value="KOW5_SPT5"/>
    <property type="match status" value="1"/>
</dbReference>
<feature type="domain" description="KOW" evidence="4">
    <location>
        <begin position="720"/>
        <end position="747"/>
    </location>
</feature>
<dbReference type="GO" id="GO:0032784">
    <property type="term" value="P:regulation of DNA-templated transcription elongation"/>
    <property type="evidence" value="ECO:0007669"/>
    <property type="project" value="InterPro"/>
</dbReference>
<feature type="domain" description="KOW" evidence="4">
    <location>
        <begin position="474"/>
        <end position="501"/>
    </location>
</feature>
<dbReference type="Pfam" id="PF03439">
    <property type="entry name" value="Spt5-NGN"/>
    <property type="match status" value="1"/>
</dbReference>
<dbReference type="Pfam" id="PF23291">
    <property type="entry name" value="KOW4_SPT5"/>
    <property type="match status" value="1"/>
</dbReference>
<dbReference type="SUPFAM" id="SSF50104">
    <property type="entry name" value="Translation proteins SH3-like domain"/>
    <property type="match status" value="1"/>
</dbReference>
<dbReference type="CDD" id="cd06083">
    <property type="entry name" value="KOW_Spt5_3"/>
    <property type="match status" value="1"/>
</dbReference>
<dbReference type="InterPro" id="IPR005824">
    <property type="entry name" value="KOW"/>
</dbReference>
<dbReference type="SMART" id="SM00739">
    <property type="entry name" value="KOW"/>
    <property type="match status" value="4"/>
</dbReference>
<dbReference type="InterPro" id="IPR039659">
    <property type="entry name" value="SPT5"/>
</dbReference>
<organism evidence="5 6">
    <name type="scientific">Strongyloides papillosus</name>
    <name type="common">Intestinal threadworm</name>
    <dbReference type="NCBI Taxonomy" id="174720"/>
    <lineage>
        <taxon>Eukaryota</taxon>
        <taxon>Metazoa</taxon>
        <taxon>Ecdysozoa</taxon>
        <taxon>Nematoda</taxon>
        <taxon>Chromadorea</taxon>
        <taxon>Rhabditida</taxon>
        <taxon>Tylenchina</taxon>
        <taxon>Panagrolaimomorpha</taxon>
        <taxon>Strongyloidoidea</taxon>
        <taxon>Strongyloididae</taxon>
        <taxon>Strongyloides</taxon>
    </lineage>
</organism>
<dbReference type="CDD" id="cd06084">
    <property type="entry name" value="KOW_Spt5_4"/>
    <property type="match status" value="1"/>
</dbReference>
<feature type="domain" description="KOW" evidence="4">
    <location>
        <begin position="419"/>
        <end position="446"/>
    </location>
</feature>
<sequence length="782" mass="87947">MLKYELSSSDEEGRSPKSEIISSEEDRPNGNNNNLKLTIKRPHPSDASLTSFKRPREDEESLYDESDEEVIRRPTRAVNPFICDEVSEAEEDSSAYEETSEDESVESERELAAAVTAPRRHRDLYGQVFNKLSEHDLNLYFQEKYHSKRNNYYTESDDEDESESGVISKPPNGAKLWIVKTRIGEAKNVAKTLNKRLSFLKSNTREEMDIFSVISKDSEKSYVYVLSRNKFAVDSFIKGVRGVIPQKLKAVRDEDFVDTITEKPERINVKVGAFVRFKRAKYCGDLAQIVQIDEKENMVLLKLIPRIDYKKLRGQLRLDMNEQELLAEKKRRHKRIQKALFNPVKIKKCGGDYVLNKGVYIFENNEYANGFLFKWFSVKLIETEGVVPSTDELALFDASISEGDNMYSSLSSVVNISAKVEVGDKVQLLGEDYANMRGVIQDIKDDSIIVNITTLGGGAFGQHIRVRKADIGKYFDIGDHIKVVSGKNSNDTGIVVKYDSSFIYYISDLTKEENKVPANNCVASTEISAGVDSCGMYSYLDVVKLDSNEVGIIIRIFNKKIEILNQFNNIVTREPSKIFEKITSRSGRTFDMNQNEVTAGNQVVIVRGNYAQKNSVDKKTIATVKFVCRGFLFLHDPSKNENGGYFVVKQKDVVLYGNSELPTQASIDVDDISNLSSGVIGGNPASSIRRNVDPIFRDKNDTNTQYNSSTTNSSSNFSHNSLVGKTVKITKGPFKGYVGMAKSVSGNIAQVELITTCRTINVDTSRIHIIDDETSSWTSNNN</sequence>
<dbReference type="GO" id="GO:0032044">
    <property type="term" value="C:DSIF complex"/>
    <property type="evidence" value="ECO:0007669"/>
    <property type="project" value="TreeGrafter"/>
</dbReference>
<dbReference type="Pfam" id="PF23037">
    <property type="entry name" value="KOWx_SPT5"/>
    <property type="match status" value="1"/>
</dbReference>
<evidence type="ECO:0000313" key="6">
    <source>
        <dbReference type="WBParaSite" id="SPAL_0000573600.1"/>
    </source>
</evidence>
<evidence type="ECO:0000256" key="1">
    <source>
        <dbReference type="ARBA" id="ARBA00006956"/>
    </source>
</evidence>
<feature type="domain" description="KOW" evidence="4">
    <location>
        <begin position="268"/>
        <end position="295"/>
    </location>
</feature>
<dbReference type="Pfam" id="PF23042">
    <property type="entry name" value="KOW1_SPT5"/>
    <property type="match status" value="1"/>
</dbReference>
<feature type="region of interest" description="Disordered" evidence="3">
    <location>
        <begin position="1"/>
        <end position="71"/>
    </location>
</feature>
<feature type="compositionally biased region" description="Acidic residues" evidence="3">
    <location>
        <begin position="58"/>
        <end position="68"/>
    </location>
</feature>